<feature type="transmembrane region" description="Helical" evidence="8">
    <location>
        <begin position="508"/>
        <end position="531"/>
    </location>
</feature>
<name>A0A2K3DT08_CHLRE</name>
<keyword evidence="2 8" id="KW-0812">Transmembrane</keyword>
<feature type="region of interest" description="Disordered" evidence="7">
    <location>
        <begin position="1190"/>
        <end position="1216"/>
    </location>
</feature>
<dbReference type="SUPFAM" id="SSF55073">
    <property type="entry name" value="Nucleotide cyclase"/>
    <property type="match status" value="1"/>
</dbReference>
<dbReference type="OrthoDB" id="542842at2759"/>
<evidence type="ECO:0000256" key="6">
    <source>
        <dbReference type="ARBA" id="ARBA00023239"/>
    </source>
</evidence>
<keyword evidence="4 8" id="KW-1133">Transmembrane helix</keyword>
<dbReference type="PaxDb" id="3055-EDO99942"/>
<evidence type="ECO:0000256" key="7">
    <source>
        <dbReference type="SAM" id="MobiDB-lite"/>
    </source>
</evidence>
<accession>A0A2K3DT08</accession>
<dbReference type="CDD" id="cd07302">
    <property type="entry name" value="CHD"/>
    <property type="match status" value="1"/>
</dbReference>
<feature type="region of interest" description="Disordered" evidence="7">
    <location>
        <begin position="300"/>
        <end position="321"/>
    </location>
</feature>
<dbReference type="GO" id="GO:0007168">
    <property type="term" value="P:receptor guanylyl cyclase signaling pathway"/>
    <property type="evidence" value="ECO:0000318"/>
    <property type="project" value="GO_Central"/>
</dbReference>
<keyword evidence="5 8" id="KW-0472">Membrane</keyword>
<feature type="region of interest" description="Disordered" evidence="7">
    <location>
        <begin position="756"/>
        <end position="811"/>
    </location>
</feature>
<dbReference type="GO" id="GO:0006182">
    <property type="term" value="P:cGMP biosynthetic process"/>
    <property type="evidence" value="ECO:0000318"/>
    <property type="project" value="GO_Central"/>
</dbReference>
<evidence type="ECO:0000259" key="9">
    <source>
        <dbReference type="PROSITE" id="PS50125"/>
    </source>
</evidence>
<evidence type="ECO:0000256" key="5">
    <source>
        <dbReference type="ARBA" id="ARBA00023136"/>
    </source>
</evidence>
<feature type="compositionally biased region" description="Low complexity" evidence="7">
    <location>
        <begin position="790"/>
        <end position="804"/>
    </location>
</feature>
<keyword evidence="6" id="KW-0456">Lyase</keyword>
<dbReference type="PANTHER" id="PTHR11920:SF335">
    <property type="entry name" value="GUANYLATE CYCLASE"/>
    <property type="match status" value="1"/>
</dbReference>
<feature type="region of interest" description="Disordered" evidence="7">
    <location>
        <begin position="1108"/>
        <end position="1172"/>
    </location>
</feature>
<dbReference type="Gramene" id="PNW83638">
    <property type="protein sequence ID" value="PNW83638"/>
    <property type="gene ID" value="CHLRE_05g237800v5"/>
</dbReference>
<reference evidence="10 11" key="1">
    <citation type="journal article" date="2007" name="Science">
        <title>The Chlamydomonas genome reveals the evolution of key animal and plant functions.</title>
        <authorList>
            <person name="Merchant S.S."/>
            <person name="Prochnik S.E."/>
            <person name="Vallon O."/>
            <person name="Harris E.H."/>
            <person name="Karpowicz S.J."/>
            <person name="Witman G.B."/>
            <person name="Terry A."/>
            <person name="Salamov A."/>
            <person name="Fritz-Laylin L.K."/>
            <person name="Marechal-Drouard L."/>
            <person name="Marshall W.F."/>
            <person name="Qu L.H."/>
            <person name="Nelson D.R."/>
            <person name="Sanderfoot A.A."/>
            <person name="Spalding M.H."/>
            <person name="Kapitonov V.V."/>
            <person name="Ren Q."/>
            <person name="Ferris P."/>
            <person name="Lindquist E."/>
            <person name="Shapiro H."/>
            <person name="Lucas S.M."/>
            <person name="Grimwood J."/>
            <person name="Schmutz J."/>
            <person name="Cardol P."/>
            <person name="Cerutti H."/>
            <person name="Chanfreau G."/>
            <person name="Chen C.L."/>
            <person name="Cognat V."/>
            <person name="Croft M.T."/>
            <person name="Dent R."/>
            <person name="Dutcher S."/>
            <person name="Fernandez E."/>
            <person name="Fukuzawa H."/>
            <person name="Gonzalez-Ballester D."/>
            <person name="Gonzalez-Halphen D."/>
            <person name="Hallmann A."/>
            <person name="Hanikenne M."/>
            <person name="Hippler M."/>
            <person name="Inwood W."/>
            <person name="Jabbari K."/>
            <person name="Kalanon M."/>
            <person name="Kuras R."/>
            <person name="Lefebvre P.A."/>
            <person name="Lemaire S.D."/>
            <person name="Lobanov A.V."/>
            <person name="Lohr M."/>
            <person name="Manuell A."/>
            <person name="Meier I."/>
            <person name="Mets L."/>
            <person name="Mittag M."/>
            <person name="Mittelmeier T."/>
            <person name="Moroney J.V."/>
            <person name="Moseley J."/>
            <person name="Napoli C."/>
            <person name="Nedelcu A.M."/>
            <person name="Niyogi K."/>
            <person name="Novoselov S.V."/>
            <person name="Paulsen I.T."/>
            <person name="Pazour G."/>
            <person name="Purton S."/>
            <person name="Ral J.P."/>
            <person name="Riano-Pachon D.M."/>
            <person name="Riekhof W."/>
            <person name="Rymarquis L."/>
            <person name="Schroda M."/>
            <person name="Stern D."/>
            <person name="Umen J."/>
            <person name="Willows R."/>
            <person name="Wilson N."/>
            <person name="Zimmer S.L."/>
            <person name="Allmer J."/>
            <person name="Balk J."/>
            <person name="Bisova K."/>
            <person name="Chen C.J."/>
            <person name="Elias M."/>
            <person name="Gendler K."/>
            <person name="Hauser C."/>
            <person name="Lamb M.R."/>
            <person name="Ledford H."/>
            <person name="Long J.C."/>
            <person name="Minagawa J."/>
            <person name="Page M.D."/>
            <person name="Pan J."/>
            <person name="Pootakham W."/>
            <person name="Roje S."/>
            <person name="Rose A."/>
            <person name="Stahlberg E."/>
            <person name="Terauchi A.M."/>
            <person name="Yang P."/>
            <person name="Ball S."/>
            <person name="Bowler C."/>
            <person name="Dieckmann C.L."/>
            <person name="Gladyshev V.N."/>
            <person name="Green P."/>
            <person name="Jorgensen R."/>
            <person name="Mayfield S."/>
            <person name="Mueller-Roeber B."/>
            <person name="Rajamani S."/>
            <person name="Sayre R.T."/>
            <person name="Brokstein P."/>
            <person name="Dubchak I."/>
            <person name="Goodstein D."/>
            <person name="Hornick L."/>
            <person name="Huang Y.W."/>
            <person name="Jhaveri J."/>
            <person name="Luo Y."/>
            <person name="Martinez D."/>
            <person name="Ngau W.C."/>
            <person name="Otillar B."/>
            <person name="Poliakov A."/>
            <person name="Porter A."/>
            <person name="Szajkowski L."/>
            <person name="Werner G."/>
            <person name="Zhou K."/>
            <person name="Grigoriev I.V."/>
            <person name="Rokhsar D.S."/>
            <person name="Grossman A.R."/>
        </authorList>
    </citation>
    <scope>NUCLEOTIDE SEQUENCE [LARGE SCALE GENOMIC DNA]</scope>
    <source>
        <strain evidence="11">CC-503</strain>
    </source>
</reference>
<feature type="domain" description="Guanylate cyclase" evidence="9">
    <location>
        <begin position="565"/>
        <end position="694"/>
    </location>
</feature>
<feature type="region of interest" description="Disordered" evidence="7">
    <location>
        <begin position="971"/>
        <end position="1033"/>
    </location>
</feature>
<feature type="compositionally biased region" description="Low complexity" evidence="7">
    <location>
        <begin position="830"/>
        <end position="845"/>
    </location>
</feature>
<dbReference type="ExpressionAtlas" id="A0A2K3DT08">
    <property type="expression patterns" value="baseline and differential"/>
</dbReference>
<dbReference type="Gene3D" id="3.30.70.1230">
    <property type="entry name" value="Nucleotide cyclase"/>
    <property type="match status" value="1"/>
</dbReference>
<keyword evidence="11" id="KW-1185">Reference proteome</keyword>
<dbReference type="AlphaFoldDB" id="A0A2K3DT08"/>
<dbReference type="InterPro" id="IPR050401">
    <property type="entry name" value="Cyclic_nucleotide_synthase"/>
</dbReference>
<dbReference type="GeneID" id="5723290"/>
<proteinExistence type="predicted"/>
<dbReference type="GO" id="GO:0005886">
    <property type="term" value="C:plasma membrane"/>
    <property type="evidence" value="ECO:0000318"/>
    <property type="project" value="GO_Central"/>
</dbReference>
<dbReference type="KEGG" id="cre:CHLRE_05g237800v5"/>
<evidence type="ECO:0000256" key="4">
    <source>
        <dbReference type="ARBA" id="ARBA00022989"/>
    </source>
</evidence>
<dbReference type="GO" id="GO:0001653">
    <property type="term" value="F:peptide receptor activity"/>
    <property type="evidence" value="ECO:0000318"/>
    <property type="project" value="GO_Central"/>
</dbReference>
<dbReference type="InParanoid" id="A0A2K3DT08"/>
<evidence type="ECO:0000313" key="10">
    <source>
        <dbReference type="EMBL" id="PNW83638.1"/>
    </source>
</evidence>
<dbReference type="RefSeq" id="XP_001697790.2">
    <property type="nucleotide sequence ID" value="XM_001697738.2"/>
</dbReference>
<dbReference type="SMART" id="SM00044">
    <property type="entry name" value="CYCc"/>
    <property type="match status" value="1"/>
</dbReference>
<dbReference type="PROSITE" id="PS50125">
    <property type="entry name" value="GUANYLATE_CYCLASE_2"/>
    <property type="match status" value="1"/>
</dbReference>
<feature type="compositionally biased region" description="Gly residues" evidence="7">
    <location>
        <begin position="980"/>
        <end position="998"/>
    </location>
</feature>
<dbReference type="InterPro" id="IPR029787">
    <property type="entry name" value="Nucleotide_cyclase"/>
</dbReference>
<dbReference type="GO" id="GO:0000166">
    <property type="term" value="F:nucleotide binding"/>
    <property type="evidence" value="ECO:0007669"/>
    <property type="project" value="UniProtKB-KW"/>
</dbReference>
<feature type="transmembrane region" description="Helical" evidence="8">
    <location>
        <begin position="148"/>
        <end position="169"/>
    </location>
</feature>
<comment type="subcellular location">
    <subcellularLocation>
        <location evidence="1">Membrane</location>
    </subcellularLocation>
</comment>
<dbReference type="EMBL" id="CM008966">
    <property type="protein sequence ID" value="PNW83638.1"/>
    <property type="molecule type" value="Genomic_DNA"/>
</dbReference>
<feature type="compositionally biased region" description="Gly residues" evidence="7">
    <location>
        <begin position="846"/>
        <end position="871"/>
    </location>
</feature>
<protein>
    <recommendedName>
        <fullName evidence="9">Guanylate cyclase domain-containing protein</fullName>
    </recommendedName>
</protein>
<organism evidence="10 11">
    <name type="scientific">Chlamydomonas reinhardtii</name>
    <name type="common">Chlamydomonas smithii</name>
    <dbReference type="NCBI Taxonomy" id="3055"/>
    <lineage>
        <taxon>Eukaryota</taxon>
        <taxon>Viridiplantae</taxon>
        <taxon>Chlorophyta</taxon>
        <taxon>core chlorophytes</taxon>
        <taxon>Chlorophyceae</taxon>
        <taxon>CS clade</taxon>
        <taxon>Chlamydomonadales</taxon>
        <taxon>Chlamydomonadaceae</taxon>
        <taxon>Chlamydomonas</taxon>
    </lineage>
</organism>
<dbReference type="Proteomes" id="UP000006906">
    <property type="component" value="Chromosome 5"/>
</dbReference>
<dbReference type="GO" id="GO:0035556">
    <property type="term" value="P:intracellular signal transduction"/>
    <property type="evidence" value="ECO:0007669"/>
    <property type="project" value="InterPro"/>
</dbReference>
<feature type="region of interest" description="Disordered" evidence="7">
    <location>
        <begin position="830"/>
        <end position="876"/>
    </location>
</feature>
<dbReference type="Pfam" id="PF00211">
    <property type="entry name" value="Guanylate_cyc"/>
    <property type="match status" value="1"/>
</dbReference>
<evidence type="ECO:0000256" key="2">
    <source>
        <dbReference type="ARBA" id="ARBA00022692"/>
    </source>
</evidence>
<dbReference type="InterPro" id="IPR001054">
    <property type="entry name" value="A/G_cyclase"/>
</dbReference>
<gene>
    <name evidence="10" type="ORF">CHLRE_05g237800v5</name>
</gene>
<evidence type="ECO:0000256" key="3">
    <source>
        <dbReference type="ARBA" id="ARBA00022741"/>
    </source>
</evidence>
<evidence type="ECO:0000313" key="11">
    <source>
        <dbReference type="Proteomes" id="UP000006906"/>
    </source>
</evidence>
<dbReference type="GO" id="GO:0004383">
    <property type="term" value="F:guanylate cyclase activity"/>
    <property type="evidence" value="ECO:0000318"/>
    <property type="project" value="GO_Central"/>
</dbReference>
<evidence type="ECO:0000256" key="1">
    <source>
        <dbReference type="ARBA" id="ARBA00004370"/>
    </source>
</evidence>
<sequence length="1216" mass="123416">MDAGEPSPTRRGDQGDTTTSPGEPPSARSAAQSNPLPTPFSAPNNAPSSGKDKELHKQDSFAARVRAARRVPTLLRDNSTSIPAAPPALFRWETRGHFWSELEKSPMDGNRADGSSVHRFGQAASMWCRAASVSVKNVWAVVRRKPSILLWPLLLLAVLLAAGIVGVTLSANDYETSSQDDAMIAGAKAVNALQLVVERALQPLRAAEVVVQLQPAMAVLGPSLQRISTRPLDQAPPVISSLFLSPFGLVRASVTPRYESPATAAVVTPPLGTLLMPGEPLRLGQLQDIMLRVPDWLPPGSRVSSGPATATTTTGTTGGGAKAAATSALLVVHKPVLIINARPTDAWNNSSPCGSLPPPTTGPDTDSNALTSNPSVAGGHCLFLPSNTSATAGATPAATAAADGSSSGGGGVAVNGTRLWGFVSGLVRVEDLVQQPAAGLQQLRSLGYLWRLTIRAAPLPGAAAPVAATVTCDTPPSDGSPVLPVVVLDAEWQLELEKKGGHRPSWEAPLLAVVVLASLALSALLLAALVIQQRHLILLEAMLPKKVIKLLGTGRPFYQHYEGVTVLYADIIRYSNAPAGMPPQEVVSLLNDVHNMYDSLLDKHGLIKIRRSGEAFLGVGGCPTAEDPVRAALRAALCAREMVLATAAFRSSAGQRVQIRLGLHSGPVVAAVVGTHMPRFSLFGDTIDISHFMEATSSVMRVHVSDTTAELLTIADDPLVSLQPRGVIDVRGRGAITTSWLRLDLLSSVTSLGPSRQLTMAGDRGGSRASAQPSLQAPWADGDGGERDSGVGTAAGGAAASRASAGGGAADGRASAGDALALLAAAGASRGGSQQQGPAGGVNAHGSGGGAGGGRGGGGGGDGSVRGGRAGGPREAPSDIACAADLAVAAAMGVRGAPLVRKLSQTGLTQTRRALPDRRQREGVAAAAAAAVERSMLGSFTLRLEEVTVGAFRSLLAAPLPPPVLVRGADDDGDEEEAVGIGGVGGTGGGGGGVGGGRYDLRDVTGWMSAPKPPRKWRRPPPPGQEEQGDQPKQEVVVAALAEKVAAPPAAAAAVAVATSGGGAAAEMPDAAASAVTLEVPTDAAAAAVGPGDKDTPAHLATVVSDTASSSLGVPTGAAGDMAGGSRSSSSRRRHVVDAEPTANCPICDEPAATDTSRWGSSGSSSMSRREAAAGVQAAVAVGGSSIDGEHGVAKRAQQQPHRIPAPVAGGEIEEA</sequence>
<keyword evidence="3" id="KW-0547">Nucleotide-binding</keyword>
<feature type="compositionally biased region" description="Polar residues" evidence="7">
    <location>
        <begin position="29"/>
        <end position="48"/>
    </location>
</feature>
<dbReference type="PANTHER" id="PTHR11920">
    <property type="entry name" value="GUANYLYL CYCLASE"/>
    <property type="match status" value="1"/>
</dbReference>
<feature type="region of interest" description="Disordered" evidence="7">
    <location>
        <begin position="348"/>
        <end position="370"/>
    </location>
</feature>
<feature type="region of interest" description="Disordered" evidence="7">
    <location>
        <begin position="1"/>
        <end position="58"/>
    </location>
</feature>
<feature type="compositionally biased region" description="Low complexity" evidence="7">
    <location>
        <begin position="1157"/>
        <end position="1172"/>
    </location>
</feature>
<evidence type="ECO:0000256" key="8">
    <source>
        <dbReference type="SAM" id="Phobius"/>
    </source>
</evidence>